<dbReference type="RefSeq" id="WP_068845539.1">
    <property type="nucleotide sequence ID" value="NZ_LYDR01000020.1"/>
</dbReference>
<dbReference type="InterPro" id="IPR010093">
    <property type="entry name" value="SinI_DNA-bd"/>
</dbReference>
<dbReference type="OrthoDB" id="9800023at2"/>
<organism evidence="3 4">
    <name type="scientific">Planctopirus hydrillae</name>
    <dbReference type="NCBI Taxonomy" id="1841610"/>
    <lineage>
        <taxon>Bacteria</taxon>
        <taxon>Pseudomonadati</taxon>
        <taxon>Planctomycetota</taxon>
        <taxon>Planctomycetia</taxon>
        <taxon>Planctomycetales</taxon>
        <taxon>Planctomycetaceae</taxon>
        <taxon>Planctopirus</taxon>
    </lineage>
</organism>
<protein>
    <recommendedName>
        <fullName evidence="2">Helix-turn-helix domain-containing protein</fullName>
    </recommendedName>
</protein>
<feature type="region of interest" description="Disordered" evidence="1">
    <location>
        <begin position="59"/>
        <end position="88"/>
    </location>
</feature>
<dbReference type="GO" id="GO:0003677">
    <property type="term" value="F:DNA binding"/>
    <property type="evidence" value="ECO:0007669"/>
    <property type="project" value="InterPro"/>
</dbReference>
<reference evidence="3 4" key="1">
    <citation type="submission" date="2016-05" db="EMBL/GenBank/DDBJ databases">
        <title>Genomic and physiological characterization of Planctopirus sp. isolated from fresh water lake.</title>
        <authorList>
            <person name="Subhash Y."/>
            <person name="Ramana C."/>
        </authorList>
    </citation>
    <scope>NUCLEOTIDE SEQUENCE [LARGE SCALE GENOMIC DNA]</scope>
    <source>
        <strain evidence="3 4">JC280</strain>
    </source>
</reference>
<dbReference type="InterPro" id="IPR041657">
    <property type="entry name" value="HTH_17"/>
</dbReference>
<evidence type="ECO:0000259" key="2">
    <source>
        <dbReference type="Pfam" id="PF12728"/>
    </source>
</evidence>
<name>A0A1C3ETA8_9PLAN</name>
<keyword evidence="4" id="KW-1185">Reference proteome</keyword>
<dbReference type="AlphaFoldDB" id="A0A1C3ETA8"/>
<dbReference type="EMBL" id="LYDR01000020">
    <property type="protein sequence ID" value="ODA36502.1"/>
    <property type="molecule type" value="Genomic_DNA"/>
</dbReference>
<dbReference type="SUPFAM" id="SSF46955">
    <property type="entry name" value="Putative DNA-binding domain"/>
    <property type="match status" value="1"/>
</dbReference>
<accession>A0A1C3ETA8</accession>
<dbReference type="Proteomes" id="UP000094828">
    <property type="component" value="Unassembled WGS sequence"/>
</dbReference>
<evidence type="ECO:0000313" key="4">
    <source>
        <dbReference type="Proteomes" id="UP000094828"/>
    </source>
</evidence>
<dbReference type="STRING" id="1841610.A6X21_02120"/>
<dbReference type="InterPro" id="IPR009061">
    <property type="entry name" value="DNA-bd_dom_put_sf"/>
</dbReference>
<gene>
    <name evidence="3" type="ORF">A6X21_02120</name>
</gene>
<dbReference type="Pfam" id="PF12728">
    <property type="entry name" value="HTH_17"/>
    <property type="match status" value="1"/>
</dbReference>
<feature type="domain" description="Helix-turn-helix" evidence="2">
    <location>
        <begin position="9"/>
        <end position="55"/>
    </location>
</feature>
<proteinExistence type="predicted"/>
<comment type="caution">
    <text evidence="3">The sequence shown here is derived from an EMBL/GenBank/DDBJ whole genome shotgun (WGS) entry which is preliminary data.</text>
</comment>
<evidence type="ECO:0000256" key="1">
    <source>
        <dbReference type="SAM" id="MobiDB-lite"/>
    </source>
</evidence>
<dbReference type="NCBIfam" id="TIGR01764">
    <property type="entry name" value="excise"/>
    <property type="match status" value="1"/>
</dbReference>
<evidence type="ECO:0000313" key="3">
    <source>
        <dbReference type="EMBL" id="ODA36502.1"/>
    </source>
</evidence>
<sequence length="88" mass="10043">MRRATENNLTAKDLAEALDVSLSTVYRLKRDGRLPYFQPGGKRHFVRFPETLLETVTEATTDTAPRNKITEKPIPGPKPKWQADEFSQ</sequence>